<reference evidence="7" key="1">
    <citation type="journal article" date="2023" name="G3 (Bethesda)">
        <title>Whole genome assembly and annotation of the endangered Caribbean coral Acropora cervicornis.</title>
        <authorList>
            <person name="Selwyn J.D."/>
            <person name="Vollmer S.V."/>
        </authorList>
    </citation>
    <scope>NUCLEOTIDE SEQUENCE</scope>
    <source>
        <strain evidence="7">K2</strain>
    </source>
</reference>
<feature type="transmembrane region" description="Helical" evidence="6">
    <location>
        <begin position="76"/>
        <end position="93"/>
    </location>
</feature>
<organism evidence="7 8">
    <name type="scientific">Acropora cervicornis</name>
    <name type="common">Staghorn coral</name>
    <dbReference type="NCBI Taxonomy" id="6130"/>
    <lineage>
        <taxon>Eukaryota</taxon>
        <taxon>Metazoa</taxon>
        <taxon>Cnidaria</taxon>
        <taxon>Anthozoa</taxon>
        <taxon>Hexacorallia</taxon>
        <taxon>Scleractinia</taxon>
        <taxon>Astrocoeniina</taxon>
        <taxon>Acroporidae</taxon>
        <taxon>Acropora</taxon>
    </lineage>
</organism>
<dbReference type="PANTHER" id="PTHR31394:SF1">
    <property type="entry name" value="TRANSMEMBRANE PROTEIN 199"/>
    <property type="match status" value="1"/>
</dbReference>
<proteinExistence type="predicted"/>
<evidence type="ECO:0000256" key="1">
    <source>
        <dbReference type="ARBA" id="ARBA00004477"/>
    </source>
</evidence>
<dbReference type="GO" id="GO:0070072">
    <property type="term" value="P:vacuolar proton-transporting V-type ATPase complex assembly"/>
    <property type="evidence" value="ECO:0007669"/>
    <property type="project" value="InterPro"/>
</dbReference>
<dbReference type="InterPro" id="IPR021013">
    <property type="entry name" value="ATPase_Vma12"/>
</dbReference>
<dbReference type="AlphaFoldDB" id="A0AAD9QW65"/>
<comment type="caution">
    <text evidence="7">The sequence shown here is derived from an EMBL/GenBank/DDBJ whole genome shotgun (WGS) entry which is preliminary data.</text>
</comment>
<dbReference type="GO" id="GO:0005789">
    <property type="term" value="C:endoplasmic reticulum membrane"/>
    <property type="evidence" value="ECO:0007669"/>
    <property type="project" value="UniProtKB-SubCell"/>
</dbReference>
<sequence>MWAQSPELIAHLNKLKAEQEQAEYNRMITNVDRKWNQSDGMHLGQEIRSGRKQLASIVNFLLSVVATFAFGYRVLIGLSMAFAVAIAELYFMARVEI</sequence>
<keyword evidence="5 6" id="KW-0472">Membrane</keyword>
<evidence type="ECO:0000256" key="5">
    <source>
        <dbReference type="ARBA" id="ARBA00023136"/>
    </source>
</evidence>
<dbReference type="PANTHER" id="PTHR31394">
    <property type="entry name" value="TRANSMEMBRANE PROTEIN 199"/>
    <property type="match status" value="1"/>
</dbReference>
<gene>
    <name evidence="7" type="ORF">P5673_007184</name>
</gene>
<protein>
    <submittedName>
        <fullName evidence="7">Transmembrane protein 199</fullName>
    </submittedName>
</protein>
<dbReference type="Pfam" id="PF11712">
    <property type="entry name" value="Vma12"/>
    <property type="match status" value="1"/>
</dbReference>
<dbReference type="EMBL" id="JARQWQ010000012">
    <property type="protein sequence ID" value="KAK2568191.1"/>
    <property type="molecule type" value="Genomic_DNA"/>
</dbReference>
<keyword evidence="3" id="KW-0256">Endoplasmic reticulum</keyword>
<evidence type="ECO:0000256" key="6">
    <source>
        <dbReference type="SAM" id="Phobius"/>
    </source>
</evidence>
<name>A0AAD9QW65_ACRCE</name>
<keyword evidence="2 6" id="KW-0812">Transmembrane</keyword>
<accession>A0AAD9QW65</accession>
<reference evidence="7" key="2">
    <citation type="journal article" date="2023" name="Science">
        <title>Genomic signatures of disease resistance in endangered staghorn corals.</title>
        <authorList>
            <person name="Vollmer S.V."/>
            <person name="Selwyn J.D."/>
            <person name="Despard B.A."/>
            <person name="Roesel C.L."/>
        </authorList>
    </citation>
    <scope>NUCLEOTIDE SEQUENCE</scope>
    <source>
        <strain evidence="7">K2</strain>
    </source>
</reference>
<evidence type="ECO:0000313" key="7">
    <source>
        <dbReference type="EMBL" id="KAK2568191.1"/>
    </source>
</evidence>
<evidence type="ECO:0000313" key="8">
    <source>
        <dbReference type="Proteomes" id="UP001249851"/>
    </source>
</evidence>
<evidence type="ECO:0000256" key="3">
    <source>
        <dbReference type="ARBA" id="ARBA00022824"/>
    </source>
</evidence>
<keyword evidence="8" id="KW-1185">Reference proteome</keyword>
<keyword evidence="4 6" id="KW-1133">Transmembrane helix</keyword>
<evidence type="ECO:0000256" key="4">
    <source>
        <dbReference type="ARBA" id="ARBA00022989"/>
    </source>
</evidence>
<comment type="subcellular location">
    <subcellularLocation>
        <location evidence="1">Endoplasmic reticulum membrane</location>
        <topology evidence="1">Multi-pass membrane protein</topology>
    </subcellularLocation>
</comment>
<dbReference type="Proteomes" id="UP001249851">
    <property type="component" value="Unassembled WGS sequence"/>
</dbReference>
<evidence type="ECO:0000256" key="2">
    <source>
        <dbReference type="ARBA" id="ARBA00022692"/>
    </source>
</evidence>